<accession>A0A2G3PK52</accession>
<dbReference type="SUPFAM" id="SSF53850">
    <property type="entry name" value="Periplasmic binding protein-like II"/>
    <property type="match status" value="1"/>
</dbReference>
<keyword evidence="1" id="KW-0732">Signal</keyword>
<dbReference type="EMBL" id="PEBD01000010">
    <property type="protein sequence ID" value="PHV66160.1"/>
    <property type="molecule type" value="Genomic_DNA"/>
</dbReference>
<protein>
    <recommendedName>
        <fullName evidence="4">Iron(III) transport system substrate-binding protein</fullName>
    </recommendedName>
</protein>
<dbReference type="Pfam" id="PF13343">
    <property type="entry name" value="SBP_bac_6"/>
    <property type="match status" value="1"/>
</dbReference>
<dbReference type="Gene3D" id="3.40.190.10">
    <property type="entry name" value="Periplasmic binding protein-like II"/>
    <property type="match status" value="2"/>
</dbReference>
<organism evidence="2 3">
    <name type="scientific">Williamsia marianensis</name>
    <dbReference type="NCBI Taxonomy" id="85044"/>
    <lineage>
        <taxon>Bacteria</taxon>
        <taxon>Bacillati</taxon>
        <taxon>Actinomycetota</taxon>
        <taxon>Actinomycetes</taxon>
        <taxon>Mycobacteriales</taxon>
        <taxon>Nocardiaceae</taxon>
        <taxon>Williamsia</taxon>
    </lineage>
</organism>
<gene>
    <name evidence="2" type="ORF">CSW57_21315</name>
</gene>
<name>A0A2G3PK52_WILMA</name>
<reference evidence="2 3" key="1">
    <citation type="submission" date="2017-10" db="EMBL/GenBank/DDBJ databases">
        <title>The draft genome sequence of Williamsia sp. BULT 1.1 isolated from the semi-arid grassland soils from South Africa.</title>
        <authorList>
            <person name="Kabwe M.H."/>
            <person name="Govender N."/>
            <person name="Mutseka Lunga P."/>
            <person name="Vikram S."/>
            <person name="Makhalanyane T.P."/>
        </authorList>
    </citation>
    <scope>NUCLEOTIDE SEQUENCE [LARGE SCALE GENOMIC DNA]</scope>
    <source>
        <strain evidence="2 3">BULT 1.1</strain>
    </source>
</reference>
<proteinExistence type="predicted"/>
<sequence length="380" mass="39525">MWRTTFVDNHTYVCQHYFAAYSLTVGGTVVKSRSSRSWHISGIAVLAAAGLFATACGGSESATATRPSDPSAAALFDAAQEKDEIFVYSVLQGELNDQLEAGYASTYGTPLTIEKIAGSALSARFESEAAANADKSDVVISSDCTFIHDQIAKGTMVSIAGAGVPGYPGDYPAEFQVDEGAVPIVQMNPLGIGYNSSKVNEDDVPTSWDQLIDPKWKGKILMVGPNSSAAQTQMWNYLIESRGESFVKQLAGQAAQFFPSTGPASEALAAGEGDLLIPTAAQVTNTTAQTGAPTAFQPVEETTSAWLCVGLPAKAPNTEGARLFLSYLLSPAGSEALNGNKETGSVGPFGTGVQMPTGYVPPSTVTPELTANVAGIVGIS</sequence>
<comment type="caution">
    <text evidence="2">The sequence shown here is derived from an EMBL/GenBank/DDBJ whole genome shotgun (WGS) entry which is preliminary data.</text>
</comment>
<dbReference type="PANTHER" id="PTHR30006">
    <property type="entry name" value="THIAMINE-BINDING PERIPLASMIC PROTEIN-RELATED"/>
    <property type="match status" value="1"/>
</dbReference>
<dbReference type="AlphaFoldDB" id="A0A2G3PK52"/>
<evidence type="ECO:0000313" key="2">
    <source>
        <dbReference type="EMBL" id="PHV66160.1"/>
    </source>
</evidence>
<evidence type="ECO:0008006" key="4">
    <source>
        <dbReference type="Google" id="ProtNLM"/>
    </source>
</evidence>
<evidence type="ECO:0000313" key="3">
    <source>
        <dbReference type="Proteomes" id="UP000225108"/>
    </source>
</evidence>
<evidence type="ECO:0000256" key="1">
    <source>
        <dbReference type="ARBA" id="ARBA00022729"/>
    </source>
</evidence>
<dbReference type="Proteomes" id="UP000225108">
    <property type="component" value="Unassembled WGS sequence"/>
</dbReference>